<dbReference type="EMBL" id="JAEKNQ010000051">
    <property type="protein sequence ID" value="MBJ7604047.1"/>
    <property type="molecule type" value="Genomic_DNA"/>
</dbReference>
<dbReference type="AlphaFoldDB" id="A0A934KBC9"/>
<evidence type="ECO:0000256" key="3">
    <source>
        <dbReference type="SAM" id="MobiDB-lite"/>
    </source>
</evidence>
<gene>
    <name evidence="5" type="ORF">JF888_12775</name>
</gene>
<proteinExistence type="inferred from homology"/>
<dbReference type="RefSeq" id="WP_338181017.1">
    <property type="nucleotide sequence ID" value="NZ_JAEKNQ010000051.1"/>
</dbReference>
<reference evidence="5 6" key="1">
    <citation type="submission" date="2020-10" db="EMBL/GenBank/DDBJ databases">
        <title>Ca. Dormibacterota MAGs.</title>
        <authorList>
            <person name="Montgomery K."/>
        </authorList>
    </citation>
    <scope>NUCLEOTIDE SEQUENCE [LARGE SCALE GENOMIC DNA]</scope>
    <source>
        <strain evidence="5">SC8811_S16_3</strain>
    </source>
</reference>
<dbReference type="SUPFAM" id="SSF55469">
    <property type="entry name" value="FMN-dependent nitroreductase-like"/>
    <property type="match status" value="1"/>
</dbReference>
<feature type="domain" description="Nitroreductase" evidence="4">
    <location>
        <begin position="15"/>
        <end position="81"/>
    </location>
</feature>
<evidence type="ECO:0000313" key="6">
    <source>
        <dbReference type="Proteomes" id="UP000620075"/>
    </source>
</evidence>
<dbReference type="Pfam" id="PF00881">
    <property type="entry name" value="Nitroreductase"/>
    <property type="match status" value="1"/>
</dbReference>
<name>A0A934KBC9_9BACT</name>
<sequence length="171" mass="18702">MANEVFEVVRTVLAVREYQDQAVPAEVVDRIVEAARLTASSMNRQPWQFVLVRDRANLRDLGQLVKTGPYIAEAALAIVVACEKESKFGVSDASRAIQSMILTAWADGVGSNWTGFAGLEGARRKVGLPEQYDVLAVIPFGYPKRSLGKGRKQRKPPAEVVSAESFGTPLR</sequence>
<keyword evidence="2" id="KW-0560">Oxidoreductase</keyword>
<accession>A0A934KBC9</accession>
<feature type="region of interest" description="Disordered" evidence="3">
    <location>
        <begin position="147"/>
        <end position="171"/>
    </location>
</feature>
<dbReference type="Gene3D" id="3.40.109.10">
    <property type="entry name" value="NADH Oxidase"/>
    <property type="match status" value="1"/>
</dbReference>
<dbReference type="Proteomes" id="UP000620075">
    <property type="component" value="Unassembled WGS sequence"/>
</dbReference>
<dbReference type="CDD" id="cd02062">
    <property type="entry name" value="Nitro_FMN_reductase"/>
    <property type="match status" value="1"/>
</dbReference>
<dbReference type="GO" id="GO:0016491">
    <property type="term" value="F:oxidoreductase activity"/>
    <property type="evidence" value="ECO:0007669"/>
    <property type="project" value="UniProtKB-KW"/>
</dbReference>
<dbReference type="InterPro" id="IPR000415">
    <property type="entry name" value="Nitroreductase-like"/>
</dbReference>
<comment type="caution">
    <text evidence="5">The sequence shown here is derived from an EMBL/GenBank/DDBJ whole genome shotgun (WGS) entry which is preliminary data.</text>
</comment>
<evidence type="ECO:0000313" key="5">
    <source>
        <dbReference type="EMBL" id="MBJ7604047.1"/>
    </source>
</evidence>
<dbReference type="InterPro" id="IPR029479">
    <property type="entry name" value="Nitroreductase"/>
</dbReference>
<evidence type="ECO:0000256" key="2">
    <source>
        <dbReference type="ARBA" id="ARBA00023002"/>
    </source>
</evidence>
<organism evidence="5 6">
    <name type="scientific">Candidatus Dormiibacter inghamiae</name>
    <dbReference type="NCBI Taxonomy" id="3127013"/>
    <lineage>
        <taxon>Bacteria</taxon>
        <taxon>Bacillati</taxon>
        <taxon>Candidatus Dormiibacterota</taxon>
        <taxon>Candidatus Dormibacteria</taxon>
        <taxon>Candidatus Dormibacterales</taxon>
        <taxon>Candidatus Dormibacteraceae</taxon>
        <taxon>Candidatus Dormiibacter</taxon>
    </lineage>
</organism>
<protein>
    <submittedName>
        <fullName evidence="5">Nitroreductase family protein</fullName>
    </submittedName>
</protein>
<dbReference type="PANTHER" id="PTHR43673">
    <property type="entry name" value="NAD(P)H NITROREDUCTASE YDGI-RELATED"/>
    <property type="match status" value="1"/>
</dbReference>
<evidence type="ECO:0000259" key="4">
    <source>
        <dbReference type="Pfam" id="PF00881"/>
    </source>
</evidence>
<dbReference type="PANTHER" id="PTHR43673:SF10">
    <property type="entry name" value="NADH DEHYDROGENASE_NAD(P)H NITROREDUCTASE XCC3605-RELATED"/>
    <property type="match status" value="1"/>
</dbReference>
<evidence type="ECO:0000256" key="1">
    <source>
        <dbReference type="ARBA" id="ARBA00007118"/>
    </source>
</evidence>
<comment type="similarity">
    <text evidence="1">Belongs to the nitroreductase family.</text>
</comment>